<protein>
    <recommendedName>
        <fullName evidence="3">CBM2 domain-containing protein</fullName>
    </recommendedName>
</protein>
<evidence type="ECO:0000313" key="5">
    <source>
        <dbReference type="Proteomes" id="UP000645217"/>
    </source>
</evidence>
<dbReference type="InterPro" id="IPR012291">
    <property type="entry name" value="CBM2_carb-bd_dom_sf"/>
</dbReference>
<evidence type="ECO:0000259" key="3">
    <source>
        <dbReference type="SMART" id="SM00637"/>
    </source>
</evidence>
<accession>A0A917QVT9</accession>
<feature type="compositionally biased region" description="Basic and acidic residues" evidence="1">
    <location>
        <begin position="12"/>
        <end position="34"/>
    </location>
</feature>
<keyword evidence="5" id="KW-1185">Reference proteome</keyword>
<comment type="caution">
    <text evidence="4">The sequence shown here is derived from an EMBL/GenBank/DDBJ whole genome shotgun (WGS) entry which is preliminary data.</text>
</comment>
<evidence type="ECO:0000313" key="4">
    <source>
        <dbReference type="EMBL" id="GGK69955.1"/>
    </source>
</evidence>
<feature type="region of interest" description="Disordered" evidence="1">
    <location>
        <begin position="244"/>
        <end position="379"/>
    </location>
</feature>
<dbReference type="GO" id="GO:0004553">
    <property type="term" value="F:hydrolase activity, hydrolyzing O-glycosyl compounds"/>
    <property type="evidence" value="ECO:0007669"/>
    <property type="project" value="InterPro"/>
</dbReference>
<name>A0A917QVT9_9ACTN</name>
<dbReference type="GO" id="GO:0030247">
    <property type="term" value="F:polysaccharide binding"/>
    <property type="evidence" value="ECO:0007669"/>
    <property type="project" value="InterPro"/>
</dbReference>
<gene>
    <name evidence="4" type="ORF">GCM10007964_11190</name>
</gene>
<reference evidence="4" key="2">
    <citation type="submission" date="2020-09" db="EMBL/GenBank/DDBJ databases">
        <authorList>
            <person name="Sun Q."/>
            <person name="Ohkuma M."/>
        </authorList>
    </citation>
    <scope>NUCLEOTIDE SEQUENCE</scope>
    <source>
        <strain evidence="4">JCM 13064</strain>
    </source>
</reference>
<keyword evidence="2" id="KW-1133">Transmembrane helix</keyword>
<proteinExistence type="predicted"/>
<dbReference type="AlphaFoldDB" id="A0A917QVT9"/>
<keyword evidence="2" id="KW-0472">Membrane</keyword>
<feature type="compositionally biased region" description="Low complexity" evidence="1">
    <location>
        <begin position="363"/>
        <end position="372"/>
    </location>
</feature>
<dbReference type="Proteomes" id="UP000645217">
    <property type="component" value="Unassembled WGS sequence"/>
</dbReference>
<dbReference type="Gene3D" id="2.60.40.290">
    <property type="match status" value="1"/>
</dbReference>
<feature type="compositionally biased region" description="Low complexity" evidence="1">
    <location>
        <begin position="292"/>
        <end position="328"/>
    </location>
</feature>
<dbReference type="InterPro" id="IPR008965">
    <property type="entry name" value="CBM2/CBM3_carb-bd_dom_sf"/>
</dbReference>
<feature type="compositionally biased region" description="Polar residues" evidence="1">
    <location>
        <begin position="270"/>
        <end position="280"/>
    </location>
</feature>
<dbReference type="SMART" id="SM00637">
    <property type="entry name" value="CBD_II"/>
    <property type="match status" value="1"/>
</dbReference>
<evidence type="ECO:0000256" key="2">
    <source>
        <dbReference type="SAM" id="Phobius"/>
    </source>
</evidence>
<dbReference type="EMBL" id="BMNT01000005">
    <property type="protein sequence ID" value="GGK69955.1"/>
    <property type="molecule type" value="Genomic_DNA"/>
</dbReference>
<dbReference type="SUPFAM" id="SSF49384">
    <property type="entry name" value="Carbohydrate-binding domain"/>
    <property type="match status" value="1"/>
</dbReference>
<feature type="transmembrane region" description="Helical" evidence="2">
    <location>
        <begin position="217"/>
        <end position="238"/>
    </location>
</feature>
<feature type="compositionally biased region" description="Acidic residues" evidence="1">
    <location>
        <begin position="350"/>
        <end position="362"/>
    </location>
</feature>
<dbReference type="RefSeq" id="WP_189161857.1">
    <property type="nucleotide sequence ID" value="NZ_BMNT01000005.1"/>
</dbReference>
<feature type="compositionally biased region" description="Basic residues" evidence="1">
    <location>
        <begin position="201"/>
        <end position="215"/>
    </location>
</feature>
<feature type="region of interest" description="Disordered" evidence="1">
    <location>
        <begin position="1"/>
        <end position="215"/>
    </location>
</feature>
<feature type="domain" description="CBM2" evidence="3">
    <location>
        <begin position="384"/>
        <end position="476"/>
    </location>
</feature>
<evidence type="ECO:0000256" key="1">
    <source>
        <dbReference type="SAM" id="MobiDB-lite"/>
    </source>
</evidence>
<keyword evidence="2" id="KW-0812">Transmembrane</keyword>
<dbReference type="InterPro" id="IPR001919">
    <property type="entry name" value="CBD2"/>
</dbReference>
<feature type="compositionally biased region" description="Low complexity" evidence="1">
    <location>
        <begin position="121"/>
        <end position="132"/>
    </location>
</feature>
<sequence>MGRGRHTSWRGRGSEPDGADGRGRAGRPDDDQRGTAEWLNAPDPSWPAEPSPTGPSTGDVAPAHASAANGPSPSGPYASVGEETQSWELPQEPEPPRPSAWDTAPALPWPSSWSDVAPDPASGSASAEAGFGAVPGSGPESGPREADFGSGARPGHTDPATAEDTVRVGLGAPDQDAEAGGDGPWASSADSGDDGADGRSRGRRRAAKPRAGRGRRIAALSAAAVVTAVATVVIGLRLSSGQMNLVETPDCPSGQVCAAVGPAKPPVEDPSTTPSDSGTADTFGDDADEETATPTATPRDPAPSGTPSSRASRTPARPTTRPSTRPTPKNTETAPEDELTSPTTRPTSDETSDPVPTEEETEITTPEATPTASGPDPLIAPGRVSVEFDLPETTSAGYTGRLTITNTGATLGGWTLRVPVSGTVTGADGAEWTQEDGVLVVSSAGRLREGEQIAVSFTAEGEPVLPDTCELTGGRCRLSADAVPPAQATP</sequence>
<organism evidence="4 5">
    <name type="scientific">Sphaerisporangium melleum</name>
    <dbReference type="NCBI Taxonomy" id="321316"/>
    <lineage>
        <taxon>Bacteria</taxon>
        <taxon>Bacillati</taxon>
        <taxon>Actinomycetota</taxon>
        <taxon>Actinomycetes</taxon>
        <taxon>Streptosporangiales</taxon>
        <taxon>Streptosporangiaceae</taxon>
        <taxon>Sphaerisporangium</taxon>
    </lineage>
</organism>
<reference evidence="4" key="1">
    <citation type="journal article" date="2014" name="Int. J. Syst. Evol. Microbiol.">
        <title>Complete genome sequence of Corynebacterium casei LMG S-19264T (=DSM 44701T), isolated from a smear-ripened cheese.</title>
        <authorList>
            <consortium name="US DOE Joint Genome Institute (JGI-PGF)"/>
            <person name="Walter F."/>
            <person name="Albersmeier A."/>
            <person name="Kalinowski J."/>
            <person name="Ruckert C."/>
        </authorList>
    </citation>
    <scope>NUCLEOTIDE SEQUENCE</scope>
    <source>
        <strain evidence="4">JCM 13064</strain>
    </source>
</reference>
<dbReference type="GO" id="GO:0005975">
    <property type="term" value="P:carbohydrate metabolic process"/>
    <property type="evidence" value="ECO:0007669"/>
    <property type="project" value="InterPro"/>
</dbReference>
<feature type="compositionally biased region" description="Pro residues" evidence="1">
    <location>
        <begin position="44"/>
        <end position="53"/>
    </location>
</feature>